<dbReference type="Proteomes" id="UP000444174">
    <property type="component" value="Unassembled WGS sequence"/>
</dbReference>
<evidence type="ECO:0000313" key="2">
    <source>
        <dbReference type="EMBL" id="MQQ10160.1"/>
    </source>
</evidence>
<sequence length="213" mass="23348">MKRILHTALAAALLPTLALANPLVETKTADNKLTTAPAQWLGKAPHLVVMGTAGGYPFDLQLTDLNDKNIHDLEVKREYLKTQGSYAPYQEIDLGLQIKLEGVAKTIEAKLTHADFNNLPSLPADFKVQSREEFPAGSRVFTEFEFEWEGGGKSVNAELANWRGLATVNLDDGYKADEPNADGMVGGYINAQRGKDTLVISFTLPVTEFEVED</sequence>
<comment type="caution">
    <text evidence="2">The sequence shown here is derived from an EMBL/GenBank/DDBJ whole genome shotgun (WGS) entry which is preliminary data.</text>
</comment>
<gene>
    <name evidence="2" type="ORF">GFB49_16955</name>
</gene>
<dbReference type="EMBL" id="WIBF01000012">
    <property type="protein sequence ID" value="MQQ10160.1"/>
    <property type="molecule type" value="Genomic_DNA"/>
</dbReference>
<feature type="chain" id="PRO_5033062977" evidence="1">
    <location>
        <begin position="21"/>
        <end position="213"/>
    </location>
</feature>
<keyword evidence="3" id="KW-1185">Reference proteome</keyword>
<feature type="signal peptide" evidence="1">
    <location>
        <begin position="1"/>
        <end position="20"/>
    </location>
</feature>
<evidence type="ECO:0000256" key="1">
    <source>
        <dbReference type="SAM" id="SignalP"/>
    </source>
</evidence>
<evidence type="ECO:0000313" key="3">
    <source>
        <dbReference type="Proteomes" id="UP000444174"/>
    </source>
</evidence>
<keyword evidence="1" id="KW-0732">Signal</keyword>
<proteinExistence type="predicted"/>
<organism evidence="2 3">
    <name type="scientific">Tritonibacter litoralis</name>
    <dbReference type="NCBI Taxonomy" id="2662264"/>
    <lineage>
        <taxon>Bacteria</taxon>
        <taxon>Pseudomonadati</taxon>
        <taxon>Pseudomonadota</taxon>
        <taxon>Alphaproteobacteria</taxon>
        <taxon>Rhodobacterales</taxon>
        <taxon>Paracoccaceae</taxon>
        <taxon>Tritonibacter</taxon>
    </lineage>
</organism>
<reference evidence="2 3" key="1">
    <citation type="submission" date="2019-10" db="EMBL/GenBank/DDBJ databases">
        <title>Epibacterium sp. nov., isolated from seawater.</title>
        <authorList>
            <person name="Zhang X."/>
            <person name="Li N."/>
        </authorList>
    </citation>
    <scope>NUCLEOTIDE SEQUENCE [LARGE SCALE GENOMIC DNA]</scope>
    <source>
        <strain evidence="2 3">SM1979</strain>
    </source>
</reference>
<accession>A0A843YFB7</accession>
<dbReference type="AlphaFoldDB" id="A0A843YFB7"/>
<dbReference type="RefSeq" id="WP_153217135.1">
    <property type="nucleotide sequence ID" value="NZ_WIBF01000012.1"/>
</dbReference>
<protein>
    <submittedName>
        <fullName evidence="2">Uncharacterized protein</fullName>
    </submittedName>
</protein>
<name>A0A843YFB7_9RHOB</name>